<dbReference type="InterPro" id="IPR020843">
    <property type="entry name" value="ER"/>
</dbReference>
<dbReference type="CDD" id="cd08248">
    <property type="entry name" value="RTN4I1"/>
    <property type="match status" value="1"/>
</dbReference>
<sequence>MVSLRYCRFLASSLRRNNFLSGKRECSNHSSHHGTQERMLAWQIHSYGGIEELVLSNSVRIPAITSPENILVKVSASSVNPMDVAMMGGYGSTLLNIGRQLKSCSSDTLEFPLILGRDFSGVIVEKGHGVNDSFQFGDEVWGVVSPFQPGCHAQYTVVPMTNVMKKPSTLNDVEAASVLYAAVTAWSALKITGDLCLQSAHGKKVLVLGGSGGVGSAAVVCTCSGDAIPLVESLGADAVIDYTDPNADILVLQEGKYDIILNAAGLRHPQHTKALKEQSLAKYITITSPLLRNADQHGIALGMARSAFDLISSNMNLRSAPFFLGGPSVRWGYFIPSSKAIEEITELAANGLLTPAIEKVFPFSELPAAYQKVLNGHSRDGQLYRLDIILCKQ</sequence>
<dbReference type="Pfam" id="PF08240">
    <property type="entry name" value="ADH_N"/>
    <property type="match status" value="1"/>
</dbReference>
<dbReference type="InterPro" id="IPR037397">
    <property type="entry name" value="RTN4IP1"/>
</dbReference>
<protein>
    <recommendedName>
        <fullName evidence="6">Enoyl reductase (ER) domain-containing protein</fullName>
    </recommendedName>
</protein>
<dbReference type="SMART" id="SM00829">
    <property type="entry name" value="PKS_ER"/>
    <property type="match status" value="1"/>
</dbReference>
<dbReference type="PANTHER" id="PTHR11695:SF294">
    <property type="entry name" value="RETICULON-4-INTERACTING PROTEIN 1, MITOCHONDRIAL"/>
    <property type="match status" value="1"/>
</dbReference>
<dbReference type="EMBL" id="KZ309135">
    <property type="protein sequence ID" value="KAG8237212.1"/>
    <property type="molecule type" value="Genomic_DNA"/>
</dbReference>
<comment type="similarity">
    <text evidence="2">Belongs to the zinc-containing alcohol dehydrogenase family. Quinone oxidoreductase subfamily.</text>
</comment>
<dbReference type="InterPro" id="IPR036291">
    <property type="entry name" value="NAD(P)-bd_dom_sf"/>
</dbReference>
<dbReference type="InterPro" id="IPR011032">
    <property type="entry name" value="GroES-like_sf"/>
</dbReference>
<dbReference type="Pfam" id="PF13602">
    <property type="entry name" value="ADH_zinc_N_2"/>
    <property type="match status" value="1"/>
</dbReference>
<proteinExistence type="inferred from homology"/>
<evidence type="ECO:0000313" key="7">
    <source>
        <dbReference type="EMBL" id="KAG8237212.1"/>
    </source>
</evidence>
<dbReference type="PANTHER" id="PTHR11695">
    <property type="entry name" value="ALCOHOL DEHYDROGENASE RELATED"/>
    <property type="match status" value="1"/>
</dbReference>
<comment type="caution">
    <text evidence="7">The sequence shown here is derived from an EMBL/GenBank/DDBJ whole genome shotgun (WGS) entry which is preliminary data.</text>
</comment>
<dbReference type="FunFam" id="3.40.50.720:FF:000147">
    <property type="entry name" value="Reticulon-4-interacting protein 1 homolog, mitochondrial"/>
    <property type="match status" value="1"/>
</dbReference>
<reference evidence="7" key="1">
    <citation type="submission" date="2013-04" db="EMBL/GenBank/DDBJ databases">
        <authorList>
            <person name="Qu J."/>
            <person name="Murali S.C."/>
            <person name="Bandaranaike D."/>
            <person name="Bellair M."/>
            <person name="Blankenburg K."/>
            <person name="Chao H."/>
            <person name="Dinh H."/>
            <person name="Doddapaneni H."/>
            <person name="Downs B."/>
            <person name="Dugan-Rocha S."/>
            <person name="Elkadiri S."/>
            <person name="Gnanaolivu R.D."/>
            <person name="Hernandez B."/>
            <person name="Javaid M."/>
            <person name="Jayaseelan J.C."/>
            <person name="Lee S."/>
            <person name="Li M."/>
            <person name="Ming W."/>
            <person name="Munidasa M."/>
            <person name="Muniz J."/>
            <person name="Nguyen L."/>
            <person name="Ongeri F."/>
            <person name="Osuji N."/>
            <person name="Pu L.-L."/>
            <person name="Puazo M."/>
            <person name="Qu C."/>
            <person name="Quiroz J."/>
            <person name="Raj R."/>
            <person name="Weissenberger G."/>
            <person name="Xin Y."/>
            <person name="Zou X."/>
            <person name="Han Y."/>
            <person name="Richards S."/>
            <person name="Worley K."/>
            <person name="Muzny D."/>
            <person name="Gibbs R."/>
        </authorList>
    </citation>
    <scope>NUCLEOTIDE SEQUENCE</scope>
    <source>
        <strain evidence="7">Sampled in the wild</strain>
    </source>
</reference>
<accession>A0A8K0KLE6</accession>
<evidence type="ECO:0000313" key="8">
    <source>
        <dbReference type="Proteomes" id="UP000792457"/>
    </source>
</evidence>
<dbReference type="SUPFAM" id="SSF51735">
    <property type="entry name" value="NAD(P)-binding Rossmann-fold domains"/>
    <property type="match status" value="1"/>
</dbReference>
<dbReference type="AlphaFoldDB" id="A0A8K0KLE6"/>
<gene>
    <name evidence="7" type="ORF">J437_LFUL016049</name>
</gene>
<organism evidence="7 8">
    <name type="scientific">Ladona fulva</name>
    <name type="common">Scarce chaser dragonfly</name>
    <name type="synonym">Libellula fulva</name>
    <dbReference type="NCBI Taxonomy" id="123851"/>
    <lineage>
        <taxon>Eukaryota</taxon>
        <taxon>Metazoa</taxon>
        <taxon>Ecdysozoa</taxon>
        <taxon>Arthropoda</taxon>
        <taxon>Hexapoda</taxon>
        <taxon>Insecta</taxon>
        <taxon>Pterygota</taxon>
        <taxon>Palaeoptera</taxon>
        <taxon>Odonata</taxon>
        <taxon>Epiprocta</taxon>
        <taxon>Anisoptera</taxon>
        <taxon>Libelluloidea</taxon>
        <taxon>Libellulidae</taxon>
        <taxon>Ladona</taxon>
    </lineage>
</organism>
<evidence type="ECO:0000256" key="1">
    <source>
        <dbReference type="ARBA" id="ARBA00004173"/>
    </source>
</evidence>
<dbReference type="Gene3D" id="3.90.180.10">
    <property type="entry name" value="Medium-chain alcohol dehydrogenases, catalytic domain"/>
    <property type="match status" value="1"/>
</dbReference>
<evidence type="ECO:0000256" key="4">
    <source>
        <dbReference type="ARBA" id="ARBA00023002"/>
    </source>
</evidence>
<dbReference type="GO" id="GO:0005739">
    <property type="term" value="C:mitochondrion"/>
    <property type="evidence" value="ECO:0007669"/>
    <property type="project" value="UniProtKB-SubCell"/>
</dbReference>
<feature type="domain" description="Enoyl reductase (ER)" evidence="6">
    <location>
        <begin position="48"/>
        <end position="378"/>
    </location>
</feature>
<name>A0A8K0KLE6_LADFU</name>
<keyword evidence="4" id="KW-0560">Oxidoreductase</keyword>
<dbReference type="InterPro" id="IPR050700">
    <property type="entry name" value="YIM1/Zinc_Alcohol_DH_Fams"/>
</dbReference>
<keyword evidence="5" id="KW-0496">Mitochondrion</keyword>
<evidence type="ECO:0000256" key="3">
    <source>
        <dbReference type="ARBA" id="ARBA00022946"/>
    </source>
</evidence>
<keyword evidence="8" id="KW-1185">Reference proteome</keyword>
<evidence type="ECO:0000256" key="2">
    <source>
        <dbReference type="ARBA" id="ARBA00010371"/>
    </source>
</evidence>
<evidence type="ECO:0000256" key="5">
    <source>
        <dbReference type="ARBA" id="ARBA00023128"/>
    </source>
</evidence>
<dbReference type="Proteomes" id="UP000792457">
    <property type="component" value="Unassembled WGS sequence"/>
</dbReference>
<dbReference type="Gene3D" id="3.40.50.720">
    <property type="entry name" value="NAD(P)-binding Rossmann-like Domain"/>
    <property type="match status" value="1"/>
</dbReference>
<reference evidence="7" key="2">
    <citation type="submission" date="2017-10" db="EMBL/GenBank/DDBJ databases">
        <title>Ladona fulva Genome sequencing and assembly.</title>
        <authorList>
            <person name="Murali S."/>
            <person name="Richards S."/>
            <person name="Bandaranaike D."/>
            <person name="Bellair M."/>
            <person name="Blankenburg K."/>
            <person name="Chao H."/>
            <person name="Dinh H."/>
            <person name="Doddapaneni H."/>
            <person name="Dugan-Rocha S."/>
            <person name="Elkadiri S."/>
            <person name="Gnanaolivu R."/>
            <person name="Hernandez B."/>
            <person name="Skinner E."/>
            <person name="Javaid M."/>
            <person name="Lee S."/>
            <person name="Li M."/>
            <person name="Ming W."/>
            <person name="Munidasa M."/>
            <person name="Muniz J."/>
            <person name="Nguyen L."/>
            <person name="Hughes D."/>
            <person name="Osuji N."/>
            <person name="Pu L.-L."/>
            <person name="Puazo M."/>
            <person name="Qu C."/>
            <person name="Quiroz J."/>
            <person name="Raj R."/>
            <person name="Weissenberger G."/>
            <person name="Xin Y."/>
            <person name="Zou X."/>
            <person name="Han Y."/>
            <person name="Worley K."/>
            <person name="Muzny D."/>
            <person name="Gibbs R."/>
        </authorList>
    </citation>
    <scope>NUCLEOTIDE SEQUENCE</scope>
    <source>
        <strain evidence="7">Sampled in the wild</strain>
    </source>
</reference>
<evidence type="ECO:0000259" key="6">
    <source>
        <dbReference type="SMART" id="SM00829"/>
    </source>
</evidence>
<dbReference type="InterPro" id="IPR013154">
    <property type="entry name" value="ADH-like_N"/>
</dbReference>
<comment type="subcellular location">
    <subcellularLocation>
        <location evidence="1">Mitochondrion</location>
    </subcellularLocation>
</comment>
<keyword evidence="3" id="KW-0809">Transit peptide</keyword>
<dbReference type="SUPFAM" id="SSF50129">
    <property type="entry name" value="GroES-like"/>
    <property type="match status" value="1"/>
</dbReference>
<dbReference type="OrthoDB" id="48317at2759"/>
<dbReference type="GO" id="GO:0016491">
    <property type="term" value="F:oxidoreductase activity"/>
    <property type="evidence" value="ECO:0007669"/>
    <property type="project" value="UniProtKB-KW"/>
</dbReference>